<name>A0A0J6FE74_COCPO</name>
<sequence>MMKQKQGNIRVGDDDSRMGMYAGDGAGMEAGLPFDGLSGDEKSPARWPGGWMQEMEDGTRNKRERKLGRGRARGRVRGGFTWRTGDGVAAPTAGQASHPPPFPVSRSGLAPLAVFVHEEPPRRKVLAPHRRHQYSVD</sequence>
<gene>
    <name evidence="2" type="ORF">CPAG_03533</name>
</gene>
<evidence type="ECO:0000256" key="1">
    <source>
        <dbReference type="SAM" id="MobiDB-lite"/>
    </source>
</evidence>
<dbReference type="AlphaFoldDB" id="A0A0J6FE74"/>
<feature type="compositionally biased region" description="Basic residues" evidence="1">
    <location>
        <begin position="62"/>
        <end position="76"/>
    </location>
</feature>
<accession>A0A0J6FE74</accession>
<dbReference type="VEuPathDB" id="FungiDB:CPAG_03533"/>
<organism evidence="2 3">
    <name type="scientific">Coccidioides posadasii RMSCC 3488</name>
    <dbReference type="NCBI Taxonomy" id="454284"/>
    <lineage>
        <taxon>Eukaryota</taxon>
        <taxon>Fungi</taxon>
        <taxon>Dikarya</taxon>
        <taxon>Ascomycota</taxon>
        <taxon>Pezizomycotina</taxon>
        <taxon>Eurotiomycetes</taxon>
        <taxon>Eurotiomycetidae</taxon>
        <taxon>Onygenales</taxon>
        <taxon>Onygenaceae</taxon>
        <taxon>Coccidioides</taxon>
    </lineage>
</organism>
<reference evidence="3" key="3">
    <citation type="journal article" date="2010" name="Genome Res.">
        <title>Population genomic sequencing of Coccidioides fungi reveals recent hybridization and transposon control.</title>
        <authorList>
            <person name="Neafsey D.E."/>
            <person name="Barker B.M."/>
            <person name="Sharpton T.J."/>
            <person name="Stajich J.E."/>
            <person name="Park D.J."/>
            <person name="Whiston E."/>
            <person name="Hung C.-Y."/>
            <person name="McMahan C."/>
            <person name="White J."/>
            <person name="Sykes S."/>
            <person name="Heiman D."/>
            <person name="Young S."/>
            <person name="Zeng Q."/>
            <person name="Abouelleil A."/>
            <person name="Aftuck L."/>
            <person name="Bessette D."/>
            <person name="Brown A."/>
            <person name="FitzGerald M."/>
            <person name="Lui A."/>
            <person name="Macdonald J.P."/>
            <person name="Priest M."/>
            <person name="Orbach M.J."/>
            <person name="Galgiani J.N."/>
            <person name="Kirkland T.N."/>
            <person name="Cole G.T."/>
            <person name="Birren B.W."/>
            <person name="Henn M.R."/>
            <person name="Taylor J.W."/>
            <person name="Rounsley S.D."/>
        </authorList>
    </citation>
    <scope>NUCLEOTIDE SEQUENCE [LARGE SCALE GENOMIC DNA]</scope>
    <source>
        <strain evidence="3">RMSCC 3488</strain>
    </source>
</reference>
<reference evidence="3" key="2">
    <citation type="journal article" date="2009" name="Genome Res.">
        <title>Comparative genomic analyses of the human fungal pathogens Coccidioides and their relatives.</title>
        <authorList>
            <person name="Sharpton T.J."/>
            <person name="Stajich J.E."/>
            <person name="Rounsley S.D."/>
            <person name="Gardner M.J."/>
            <person name="Wortman J.R."/>
            <person name="Jordar V.S."/>
            <person name="Maiti R."/>
            <person name="Kodira C.D."/>
            <person name="Neafsey D.E."/>
            <person name="Zeng Q."/>
            <person name="Hung C.-Y."/>
            <person name="McMahan C."/>
            <person name="Muszewska A."/>
            <person name="Grynberg M."/>
            <person name="Mandel M.A."/>
            <person name="Kellner E.M."/>
            <person name="Barker B.M."/>
            <person name="Galgiani J.N."/>
            <person name="Orbach M.J."/>
            <person name="Kirkland T.N."/>
            <person name="Cole G.T."/>
            <person name="Henn M.R."/>
            <person name="Birren B.W."/>
            <person name="Taylor J.W."/>
        </authorList>
    </citation>
    <scope>NUCLEOTIDE SEQUENCE [LARGE SCALE GENOMIC DNA]</scope>
    <source>
        <strain evidence="3">RMSCC 3488</strain>
    </source>
</reference>
<proteinExistence type="predicted"/>
<dbReference type="Proteomes" id="UP000054567">
    <property type="component" value="Unassembled WGS sequence"/>
</dbReference>
<evidence type="ECO:0000313" key="3">
    <source>
        <dbReference type="Proteomes" id="UP000054567"/>
    </source>
</evidence>
<reference evidence="2 3" key="1">
    <citation type="submission" date="2007-06" db="EMBL/GenBank/DDBJ databases">
        <title>The Genome Sequence of Coccidioides posadasii RMSCC_3488.</title>
        <authorList>
            <consortium name="Coccidioides Genome Resources Consortium"/>
            <consortium name="The Broad Institute Genome Sequencing Platform"/>
            <person name="Henn M.R."/>
            <person name="Sykes S."/>
            <person name="Young S."/>
            <person name="Jaffe D."/>
            <person name="Berlin A."/>
            <person name="Alvarez P."/>
            <person name="Butler J."/>
            <person name="Gnerre S."/>
            <person name="Grabherr M."/>
            <person name="Mauceli E."/>
            <person name="Brockman W."/>
            <person name="Kodira C."/>
            <person name="Alvarado L."/>
            <person name="Zeng Q."/>
            <person name="Crawford M."/>
            <person name="Antoine C."/>
            <person name="Devon K."/>
            <person name="Galgiani J."/>
            <person name="Orsborn K."/>
            <person name="Lewis M.L."/>
            <person name="Nusbaum C."/>
            <person name="Galagan J."/>
            <person name="Birren B."/>
        </authorList>
    </citation>
    <scope>NUCLEOTIDE SEQUENCE [LARGE SCALE GENOMIC DNA]</scope>
    <source>
        <strain evidence="2 3">RMSCC 3488</strain>
    </source>
</reference>
<protein>
    <submittedName>
        <fullName evidence="2">Uncharacterized protein</fullName>
    </submittedName>
</protein>
<evidence type="ECO:0000313" key="2">
    <source>
        <dbReference type="EMBL" id="KMM67199.1"/>
    </source>
</evidence>
<feature type="region of interest" description="Disordered" evidence="1">
    <location>
        <begin position="1"/>
        <end position="104"/>
    </location>
</feature>
<dbReference type="EMBL" id="DS268110">
    <property type="protein sequence ID" value="KMM67199.1"/>
    <property type="molecule type" value="Genomic_DNA"/>
</dbReference>